<dbReference type="PROSITE" id="PS00086">
    <property type="entry name" value="CYTOCHROME_P450"/>
    <property type="match status" value="1"/>
</dbReference>
<dbReference type="InterPro" id="IPR017972">
    <property type="entry name" value="Cyt_P450_CS"/>
</dbReference>
<evidence type="ECO:0000256" key="3">
    <source>
        <dbReference type="ARBA" id="ARBA00022723"/>
    </source>
</evidence>
<keyword evidence="4 7" id="KW-0560">Oxidoreductase</keyword>
<dbReference type="RefSeq" id="WP_116177187.1">
    <property type="nucleotide sequence ID" value="NZ_CP144375.1"/>
</dbReference>
<dbReference type="GO" id="GO:0020037">
    <property type="term" value="F:heme binding"/>
    <property type="evidence" value="ECO:0007669"/>
    <property type="project" value="InterPro"/>
</dbReference>
<accession>A0A3E0HEU5</accession>
<dbReference type="AlphaFoldDB" id="A0A3E0HEU5"/>
<keyword evidence="9" id="KW-1185">Reference proteome</keyword>
<evidence type="ECO:0000256" key="5">
    <source>
        <dbReference type="ARBA" id="ARBA00023004"/>
    </source>
</evidence>
<dbReference type="FunFam" id="1.10.630.10:FF:000018">
    <property type="entry name" value="Cytochrome P450 monooxygenase"/>
    <property type="match status" value="1"/>
</dbReference>
<dbReference type="PRINTS" id="PR00359">
    <property type="entry name" value="BP450"/>
</dbReference>
<sequence length="395" mass="42686">MAETDVVVDFPVPTDRVLGVPDLMAGTPDRRPVCRVRLPTGDEAWLVIGHDEVRTVLTDNRFSRAAACREGAPRMRPLPPDRSTILAMDPPQHTRLHRLVIRAFTARRVASLRPYIQRVTDDLLDQVAESPVDIVSALALPLPIAVICELLGVPFEDRARFGRWTDVMLSLSGHSPESIRDARSSLNRYLAGLVAHKHGATTDDLLTDLVNARDIDGALSDEELVVFGATLLIAGYHTTASAITSGVLTLLRNPDRMAELVARPELIRETAQEVLRFSAAPVTGGNLRVVTEDVELGGVLIRAGEAVLPSTVGANRDPGVFTDPDEFRPARTEPNLAFGAGAHYCIGAQLARAELEIALGALFARFGVLRLAVPESSLTTTGSVIRNLTSLPVSF</sequence>
<evidence type="ECO:0000256" key="4">
    <source>
        <dbReference type="ARBA" id="ARBA00023002"/>
    </source>
</evidence>
<dbReference type="OrthoDB" id="141712at2"/>
<dbReference type="InterPro" id="IPR036396">
    <property type="entry name" value="Cyt_P450_sf"/>
</dbReference>
<dbReference type="Proteomes" id="UP000256269">
    <property type="component" value="Unassembled WGS sequence"/>
</dbReference>
<dbReference type="GO" id="GO:0016705">
    <property type="term" value="F:oxidoreductase activity, acting on paired donors, with incorporation or reduction of molecular oxygen"/>
    <property type="evidence" value="ECO:0007669"/>
    <property type="project" value="InterPro"/>
</dbReference>
<dbReference type="GO" id="GO:0005506">
    <property type="term" value="F:iron ion binding"/>
    <property type="evidence" value="ECO:0007669"/>
    <property type="project" value="InterPro"/>
</dbReference>
<dbReference type="InterPro" id="IPR001128">
    <property type="entry name" value="Cyt_P450"/>
</dbReference>
<comment type="caution">
    <text evidence="8">The sequence shown here is derived from an EMBL/GenBank/DDBJ whole genome shotgun (WGS) entry which is preliminary data.</text>
</comment>
<evidence type="ECO:0000313" key="8">
    <source>
        <dbReference type="EMBL" id="REH43762.1"/>
    </source>
</evidence>
<dbReference type="SUPFAM" id="SSF48264">
    <property type="entry name" value="Cytochrome P450"/>
    <property type="match status" value="1"/>
</dbReference>
<evidence type="ECO:0000256" key="2">
    <source>
        <dbReference type="ARBA" id="ARBA00022617"/>
    </source>
</evidence>
<reference evidence="8 9" key="1">
    <citation type="submission" date="2018-08" db="EMBL/GenBank/DDBJ databases">
        <title>Genomic Encyclopedia of Archaeal and Bacterial Type Strains, Phase II (KMG-II): from individual species to whole genera.</title>
        <authorList>
            <person name="Goeker M."/>
        </authorList>
    </citation>
    <scope>NUCLEOTIDE SEQUENCE [LARGE SCALE GENOMIC DNA]</scope>
    <source>
        <strain evidence="8 9">DSM 45791</strain>
    </source>
</reference>
<dbReference type="Gene3D" id="1.10.630.10">
    <property type="entry name" value="Cytochrome P450"/>
    <property type="match status" value="1"/>
</dbReference>
<dbReference type="EMBL" id="QUNO01000009">
    <property type="protein sequence ID" value="REH43762.1"/>
    <property type="molecule type" value="Genomic_DNA"/>
</dbReference>
<dbReference type="InterPro" id="IPR002397">
    <property type="entry name" value="Cyt_P450_B"/>
</dbReference>
<dbReference type="GO" id="GO:0004497">
    <property type="term" value="F:monooxygenase activity"/>
    <property type="evidence" value="ECO:0007669"/>
    <property type="project" value="UniProtKB-KW"/>
</dbReference>
<evidence type="ECO:0000256" key="6">
    <source>
        <dbReference type="ARBA" id="ARBA00023033"/>
    </source>
</evidence>
<keyword evidence="6 7" id="KW-0503">Monooxygenase</keyword>
<dbReference type="CDD" id="cd11031">
    <property type="entry name" value="Cyp158A-like"/>
    <property type="match status" value="1"/>
</dbReference>
<dbReference type="PANTHER" id="PTHR46696:SF1">
    <property type="entry name" value="CYTOCHROME P450 YJIB-RELATED"/>
    <property type="match status" value="1"/>
</dbReference>
<organism evidence="8 9">
    <name type="scientific">Kutzneria buriramensis</name>
    <dbReference type="NCBI Taxonomy" id="1045776"/>
    <lineage>
        <taxon>Bacteria</taxon>
        <taxon>Bacillati</taxon>
        <taxon>Actinomycetota</taxon>
        <taxon>Actinomycetes</taxon>
        <taxon>Pseudonocardiales</taxon>
        <taxon>Pseudonocardiaceae</taxon>
        <taxon>Kutzneria</taxon>
    </lineage>
</organism>
<keyword evidence="2 7" id="KW-0349">Heme</keyword>
<evidence type="ECO:0000256" key="1">
    <source>
        <dbReference type="ARBA" id="ARBA00010617"/>
    </source>
</evidence>
<keyword evidence="3 7" id="KW-0479">Metal-binding</keyword>
<dbReference type="Pfam" id="PF00067">
    <property type="entry name" value="p450"/>
    <property type="match status" value="1"/>
</dbReference>
<evidence type="ECO:0000256" key="7">
    <source>
        <dbReference type="RuleBase" id="RU000461"/>
    </source>
</evidence>
<evidence type="ECO:0000313" key="9">
    <source>
        <dbReference type="Proteomes" id="UP000256269"/>
    </source>
</evidence>
<dbReference type="PANTHER" id="PTHR46696">
    <property type="entry name" value="P450, PUTATIVE (EUROFUNG)-RELATED"/>
    <property type="match status" value="1"/>
</dbReference>
<gene>
    <name evidence="8" type="ORF">BCF44_109305</name>
</gene>
<name>A0A3E0HEU5_9PSEU</name>
<protein>
    <submittedName>
        <fullName evidence="8">Cytochrome P450</fullName>
    </submittedName>
</protein>
<keyword evidence="5 7" id="KW-0408">Iron</keyword>
<dbReference type="PRINTS" id="PR00385">
    <property type="entry name" value="P450"/>
</dbReference>
<comment type="similarity">
    <text evidence="1 7">Belongs to the cytochrome P450 family.</text>
</comment>
<proteinExistence type="inferred from homology"/>